<gene>
    <name evidence="1" type="ORF">SI7747_UN020832</name>
</gene>
<protein>
    <submittedName>
        <fullName evidence="1">Uncharacterized protein</fullName>
    </submittedName>
</protein>
<dbReference type="EMBL" id="CACRZD030000114">
    <property type="protein sequence ID" value="CAA6674474.1"/>
    <property type="molecule type" value="Genomic_DNA"/>
</dbReference>
<reference evidence="2" key="1">
    <citation type="journal article" date="2020" name="Sci. Rep.">
        <title>Chromosome-scale genome assembly for the duckweed Spirodela intermedia, integrating cytogenetic maps, PacBio and Oxford Nanopore libraries.</title>
        <authorList>
            <person name="Hoang P.T.N."/>
            <person name="Fiebig A."/>
            <person name="Novak P."/>
            <person name="Macas J."/>
            <person name="Cao H.X."/>
            <person name="Stepanenko A."/>
            <person name="Chen G."/>
            <person name="Borisjuk N."/>
            <person name="Scholz U."/>
            <person name="Schubert I."/>
        </authorList>
    </citation>
    <scope>NUCLEOTIDE SEQUENCE [LARGE SCALE GENOMIC DNA]</scope>
</reference>
<proteinExistence type="predicted"/>
<accession>A0ABN7E9C1</accession>
<evidence type="ECO:0000313" key="1">
    <source>
        <dbReference type="EMBL" id="CAA6674474.1"/>
    </source>
</evidence>
<sequence>MQEGTIIAWVPHPRFVFSVRSRCVLMRARWHP</sequence>
<dbReference type="Proteomes" id="UP001189122">
    <property type="component" value="Unassembled WGS sequence"/>
</dbReference>
<name>A0ABN7E9C1_SPIIN</name>
<comment type="caution">
    <text evidence="1">The sequence shown here is derived from an EMBL/GenBank/DDBJ whole genome shotgun (WGS) entry which is preliminary data.</text>
</comment>
<evidence type="ECO:0000313" key="2">
    <source>
        <dbReference type="Proteomes" id="UP001189122"/>
    </source>
</evidence>
<organism evidence="1 2">
    <name type="scientific">Spirodela intermedia</name>
    <name type="common">Intermediate duckweed</name>
    <dbReference type="NCBI Taxonomy" id="51605"/>
    <lineage>
        <taxon>Eukaryota</taxon>
        <taxon>Viridiplantae</taxon>
        <taxon>Streptophyta</taxon>
        <taxon>Embryophyta</taxon>
        <taxon>Tracheophyta</taxon>
        <taxon>Spermatophyta</taxon>
        <taxon>Magnoliopsida</taxon>
        <taxon>Liliopsida</taxon>
        <taxon>Araceae</taxon>
        <taxon>Lemnoideae</taxon>
        <taxon>Spirodela</taxon>
    </lineage>
</organism>
<keyword evidence="2" id="KW-1185">Reference proteome</keyword>